<name>A4A025_9BACT</name>
<dbReference type="SUPFAM" id="SSF109854">
    <property type="entry name" value="DinB/YfiT-like putative metalloenzymes"/>
    <property type="match status" value="1"/>
</dbReference>
<dbReference type="AlphaFoldDB" id="A4A025"/>
<dbReference type="STRING" id="314230.DSM3645_05959"/>
<organism evidence="2 3">
    <name type="scientific">Blastopirellula marina DSM 3645</name>
    <dbReference type="NCBI Taxonomy" id="314230"/>
    <lineage>
        <taxon>Bacteria</taxon>
        <taxon>Pseudomonadati</taxon>
        <taxon>Planctomycetota</taxon>
        <taxon>Planctomycetia</taxon>
        <taxon>Pirellulales</taxon>
        <taxon>Pirellulaceae</taxon>
        <taxon>Blastopirellula</taxon>
    </lineage>
</organism>
<evidence type="ECO:0000313" key="3">
    <source>
        <dbReference type="Proteomes" id="UP000004358"/>
    </source>
</evidence>
<dbReference type="OrthoDB" id="287241at2"/>
<dbReference type="InterPro" id="IPR024775">
    <property type="entry name" value="DinB-like"/>
</dbReference>
<dbReference type="Gene3D" id="1.20.120.450">
    <property type="entry name" value="dinb family like domain"/>
    <property type="match status" value="1"/>
</dbReference>
<proteinExistence type="predicted"/>
<evidence type="ECO:0000259" key="1">
    <source>
        <dbReference type="Pfam" id="PF12867"/>
    </source>
</evidence>
<dbReference type="Proteomes" id="UP000004358">
    <property type="component" value="Unassembled WGS sequence"/>
</dbReference>
<dbReference type="HOGENOM" id="CLU_1591413_0_0_0"/>
<protein>
    <recommendedName>
        <fullName evidence="1">DinB-like domain-containing protein</fullName>
    </recommendedName>
</protein>
<dbReference type="Pfam" id="PF12867">
    <property type="entry name" value="DinB_2"/>
    <property type="match status" value="1"/>
</dbReference>
<sequence>MMNSLEVALHQIQAVRRYSTDLIESIDHADWYRMTDEGISHIAWQVGHLAMAQYRLALRRVRGPAEGDDELISADFLRVFGKGSTPVPQPEVYPCPDEILSVFHHVHRRVMEELPQFPISRLSDPPEEPHPLFHTKLDSLLWCGQHEMLHAGQIGLIRRLLGADYRW</sequence>
<accession>A4A025</accession>
<comment type="caution">
    <text evidence="2">The sequence shown here is derived from an EMBL/GenBank/DDBJ whole genome shotgun (WGS) entry which is preliminary data.</text>
</comment>
<dbReference type="InterPro" id="IPR034660">
    <property type="entry name" value="DinB/YfiT-like"/>
</dbReference>
<gene>
    <name evidence="2" type="ORF">DSM3645_05959</name>
</gene>
<evidence type="ECO:0000313" key="2">
    <source>
        <dbReference type="EMBL" id="EAQ77822.1"/>
    </source>
</evidence>
<reference evidence="2 3" key="1">
    <citation type="submission" date="2006-02" db="EMBL/GenBank/DDBJ databases">
        <authorList>
            <person name="Amann R."/>
            <person name="Ferriera S."/>
            <person name="Johnson J."/>
            <person name="Kravitz S."/>
            <person name="Halpern A."/>
            <person name="Remington K."/>
            <person name="Beeson K."/>
            <person name="Tran B."/>
            <person name="Rogers Y.-H."/>
            <person name="Friedman R."/>
            <person name="Venter J.C."/>
        </authorList>
    </citation>
    <scope>NUCLEOTIDE SEQUENCE [LARGE SCALE GENOMIC DNA]</scope>
    <source>
        <strain evidence="2 3">DSM 3645</strain>
    </source>
</reference>
<dbReference type="EMBL" id="AANZ01000027">
    <property type="protein sequence ID" value="EAQ77822.1"/>
    <property type="molecule type" value="Genomic_DNA"/>
</dbReference>
<dbReference type="eggNOG" id="COG2318">
    <property type="taxonomic scope" value="Bacteria"/>
</dbReference>
<feature type="domain" description="DinB-like" evidence="1">
    <location>
        <begin position="11"/>
        <end position="154"/>
    </location>
</feature>
<dbReference type="RefSeq" id="WP_002654787.1">
    <property type="nucleotide sequence ID" value="NZ_CH672377.1"/>
</dbReference>